<dbReference type="Gene3D" id="2.60.120.260">
    <property type="entry name" value="Galactose-binding domain-like"/>
    <property type="match status" value="1"/>
</dbReference>
<keyword evidence="1" id="KW-0732">Signal</keyword>
<sequence length="1045" mass="117767">MKAKSMIALLLAVSMMTGSMSAAVSASEADTADSFAARLSEKYLEPGIEDRTELRWWMGEGLHTDETLKEEIQAMYDAGFRGFELCQLNDSNVDATKYGYGSEQWNHDFHLVLNTALDLGMTLGLTSGTNWNTANIPGLDPDSQAANQCIFETDEILEAGQSRSGEIPSSTTVESWGQTSEVKVREKAQFVGAYAYKMIDDTTIDSSTMIDLTDQVVLGEGSNVGTLDYQAPDDGKYLIAYYWQQGTAQEASPAAEPAYCINYFDERGVEALKEYWLEHVLNDEELNEKIKNGDVQLFMDSLEFNAGDGITNWTEDFKEEFEARKGYDFTPYLIFAKGLPDLWTWEEDSKIQGTYLLDDEDLGQKVMNDLFDVQTQLYREKMLEPFKEWLNSYGITLRMQASYGKYLEVSEAMMDVDYPETENRVFRNQVEMYRLMTGGPHLQNKVLSSETGGLNSSAYSYTFQRHLQEAYVQYATGINRMVWHIWAAKYGSDVPEGTDTSEGGFFGPVPMDWPGYEGGMAQFYKFGTREPSYSEYKEFNDHLGRVQEFLREGKARVDVGMPYIKYDQHLVDSIEDLEVDGNWLKEHESMFFDSTELQDNGYTYDYFSPDFLTADEVSYNEETGTLELAGYQAIVLWQDKLTTDGAKALLDYAKQGLKVVIVDGAAVETPYNDHGEEELAATISEMKELSNVATAATANDVMEALQSLGVEPYTAFEEANQQLLTQTRQDEENNKYVYVYNYCDGATHNENNEDHGDTITTEIKVDGTFVPYQIDAWSGEIIPLAEYRHEDGRTVIPVTLDYGDIALYAFENVEEDPYHLESSDADKAVRTENGVKLVMTESGTYQATDSNGTAHEVIAEVPERYEITDWDLTVESWTPGEEVTREENLEDSDLTTVEYGYETQKTDINVHLDTLTTWDQIPEVGKEVSGKGTYTATFNWDGSADGAYLDLGDTVESMQIYINDEKTTDVNMNKPVVDISSLLKEGENTIRIEYSSNLTNVQLSRGVISEETVVHNYEGYDISYRSYGPAQAVIVPYMAEEIAEG</sequence>
<evidence type="ECO:0000256" key="1">
    <source>
        <dbReference type="SAM" id="SignalP"/>
    </source>
</evidence>
<dbReference type="SUPFAM" id="SSF49785">
    <property type="entry name" value="Galactose-binding domain-like"/>
    <property type="match status" value="1"/>
</dbReference>
<comment type="caution">
    <text evidence="2">The sequence shown here is derived from an EMBL/GenBank/DDBJ whole genome shotgun (WGS) entry which is preliminary data.</text>
</comment>
<dbReference type="PANTHER" id="PTHR36848">
    <property type="entry name" value="DNA-BINDING PROTEIN (PUTATIVE SECRETED PROTEIN)-RELATED"/>
    <property type="match status" value="1"/>
</dbReference>
<organism evidence="2 3">
    <name type="scientific">Candidatus Limivivens merdigallinarum</name>
    <dbReference type="NCBI Taxonomy" id="2840859"/>
    <lineage>
        <taxon>Bacteria</taxon>
        <taxon>Bacillati</taxon>
        <taxon>Bacillota</taxon>
        <taxon>Clostridia</taxon>
        <taxon>Lachnospirales</taxon>
        <taxon>Lachnospiraceae</taxon>
        <taxon>Lachnospiraceae incertae sedis</taxon>
        <taxon>Candidatus Limivivens</taxon>
    </lineage>
</organism>
<dbReference type="AlphaFoldDB" id="A0A9D0ZVH1"/>
<dbReference type="InterPro" id="IPR008979">
    <property type="entry name" value="Galactose-bd-like_sf"/>
</dbReference>
<reference evidence="2" key="2">
    <citation type="journal article" date="2021" name="PeerJ">
        <title>Extensive microbial diversity within the chicken gut microbiome revealed by metagenomics and culture.</title>
        <authorList>
            <person name="Gilroy R."/>
            <person name="Ravi A."/>
            <person name="Getino M."/>
            <person name="Pursley I."/>
            <person name="Horton D.L."/>
            <person name="Alikhan N.F."/>
            <person name="Baker D."/>
            <person name="Gharbi K."/>
            <person name="Hall N."/>
            <person name="Watson M."/>
            <person name="Adriaenssens E.M."/>
            <person name="Foster-Nyarko E."/>
            <person name="Jarju S."/>
            <person name="Secka A."/>
            <person name="Antonio M."/>
            <person name="Oren A."/>
            <person name="Chaudhuri R.R."/>
            <person name="La Ragione R."/>
            <person name="Hildebrand F."/>
            <person name="Pallen M.J."/>
        </authorList>
    </citation>
    <scope>NUCLEOTIDE SEQUENCE</scope>
    <source>
        <strain evidence="2">ChiSjej3B21-11622</strain>
    </source>
</reference>
<evidence type="ECO:0000313" key="3">
    <source>
        <dbReference type="Proteomes" id="UP000886886"/>
    </source>
</evidence>
<feature type="signal peptide" evidence="1">
    <location>
        <begin position="1"/>
        <end position="22"/>
    </location>
</feature>
<gene>
    <name evidence="2" type="ORF">IAB26_07145</name>
</gene>
<feature type="chain" id="PRO_5039116369" evidence="1">
    <location>
        <begin position="23"/>
        <end position="1045"/>
    </location>
</feature>
<dbReference type="Proteomes" id="UP000886886">
    <property type="component" value="Unassembled WGS sequence"/>
</dbReference>
<reference evidence="2" key="1">
    <citation type="submission" date="2020-10" db="EMBL/GenBank/DDBJ databases">
        <authorList>
            <person name="Gilroy R."/>
        </authorList>
    </citation>
    <scope>NUCLEOTIDE SEQUENCE</scope>
    <source>
        <strain evidence="2">ChiSjej3B21-11622</strain>
    </source>
</reference>
<evidence type="ECO:0000313" key="2">
    <source>
        <dbReference type="EMBL" id="HIQ96323.1"/>
    </source>
</evidence>
<dbReference type="PANTHER" id="PTHR36848:SF2">
    <property type="entry name" value="SECRETED PROTEIN"/>
    <property type="match status" value="1"/>
</dbReference>
<proteinExistence type="predicted"/>
<dbReference type="EMBL" id="DVFT01000104">
    <property type="protein sequence ID" value="HIQ96323.1"/>
    <property type="molecule type" value="Genomic_DNA"/>
</dbReference>
<name>A0A9D0ZVH1_9FIRM</name>
<dbReference type="InterPro" id="IPR053161">
    <property type="entry name" value="Ulvan_degrading_GH"/>
</dbReference>
<accession>A0A9D0ZVH1</accession>
<protein>
    <submittedName>
        <fullName evidence="2">Uncharacterized protein</fullName>
    </submittedName>
</protein>
<dbReference type="Pfam" id="PF17132">
    <property type="entry name" value="Glyco_hydro_106"/>
    <property type="match status" value="1"/>
</dbReference>